<keyword evidence="1" id="KW-0812">Transmembrane</keyword>
<evidence type="ECO:0000313" key="2">
    <source>
        <dbReference type="EMBL" id="NUU85027.1"/>
    </source>
</evidence>
<dbReference type="EMBL" id="GILB01004694">
    <property type="protein sequence ID" value="NUU85027.1"/>
    <property type="molecule type" value="Transcribed_RNA"/>
</dbReference>
<feature type="transmembrane region" description="Helical" evidence="1">
    <location>
        <begin position="26"/>
        <end position="43"/>
    </location>
</feature>
<organism evidence="2">
    <name type="scientific">Populus davidiana</name>
    <dbReference type="NCBI Taxonomy" id="266767"/>
    <lineage>
        <taxon>Eukaryota</taxon>
        <taxon>Viridiplantae</taxon>
        <taxon>Streptophyta</taxon>
        <taxon>Embryophyta</taxon>
        <taxon>Tracheophyta</taxon>
        <taxon>Spermatophyta</taxon>
        <taxon>Magnoliopsida</taxon>
        <taxon>eudicotyledons</taxon>
        <taxon>Gunneridae</taxon>
        <taxon>Pentapetalae</taxon>
        <taxon>rosids</taxon>
        <taxon>fabids</taxon>
        <taxon>Malpighiales</taxon>
        <taxon>Salicaceae</taxon>
        <taxon>Saliceae</taxon>
        <taxon>Populus</taxon>
    </lineage>
</organism>
<name>A0A6M2EIC5_9ROSI</name>
<protein>
    <submittedName>
        <fullName evidence="2">Uncharacterized protein</fullName>
    </submittedName>
</protein>
<reference evidence="2" key="1">
    <citation type="submission" date="2020-03" db="EMBL/GenBank/DDBJ databases">
        <authorList>
            <person name="Zhang R."/>
        </authorList>
    </citation>
    <scope>NUCLEOTIDE SEQUENCE</scope>
</reference>
<dbReference type="AlphaFoldDB" id="A0A6M2EIC5"/>
<feature type="transmembrane region" description="Helical" evidence="1">
    <location>
        <begin position="55"/>
        <end position="75"/>
    </location>
</feature>
<keyword evidence="1" id="KW-0472">Membrane</keyword>
<keyword evidence="1" id="KW-1133">Transmembrane helix</keyword>
<accession>A0A6M2EIC5</accession>
<proteinExistence type="predicted"/>
<sequence length="133" mass="14730">MLWVEAACPVFSCRLHELCCRQVLCPTWIVLALLHGFILLLLLQNWMCYSTLLELLGALLFWFARVGSLACYFSSPACFPIAGYAGCCCRLLAICVRSLLMRGYGLMVFTTGGGSLDAAICSWLCCSWICYSS</sequence>
<evidence type="ECO:0000256" key="1">
    <source>
        <dbReference type="SAM" id="Phobius"/>
    </source>
</evidence>